<feature type="compositionally biased region" description="Basic and acidic residues" evidence="4">
    <location>
        <begin position="18"/>
        <end position="30"/>
    </location>
</feature>
<feature type="compositionally biased region" description="Polar residues" evidence="4">
    <location>
        <begin position="147"/>
        <end position="156"/>
    </location>
</feature>
<dbReference type="InterPro" id="IPR000219">
    <property type="entry name" value="DH_dom"/>
</dbReference>
<feature type="domain" description="DH" evidence="5">
    <location>
        <begin position="290"/>
        <end position="477"/>
    </location>
</feature>
<dbReference type="GO" id="GO:0051496">
    <property type="term" value="P:positive regulation of stress fiber assembly"/>
    <property type="evidence" value="ECO:0007669"/>
    <property type="project" value="UniProtKB-ARBA"/>
</dbReference>
<dbReference type="InterPro" id="IPR039919">
    <property type="entry name" value="ARHGEF10/ARHGEF17"/>
</dbReference>
<dbReference type="InterPro" id="IPR001680">
    <property type="entry name" value="WD40_rpt"/>
</dbReference>
<dbReference type="Pfam" id="PF19056">
    <property type="entry name" value="WD40_2"/>
    <property type="match status" value="1"/>
</dbReference>
<dbReference type="SMART" id="SM00320">
    <property type="entry name" value="WD40"/>
    <property type="match status" value="2"/>
</dbReference>
<proteinExistence type="predicted"/>
<dbReference type="Gene3D" id="2.30.29.30">
    <property type="entry name" value="Pleckstrin-homology domain (PH domain)/Phosphotyrosine-binding domain (PTB)"/>
    <property type="match status" value="1"/>
</dbReference>
<dbReference type="GO" id="GO:0030036">
    <property type="term" value="P:actin cytoskeleton organization"/>
    <property type="evidence" value="ECO:0007669"/>
    <property type="project" value="TreeGrafter"/>
</dbReference>
<feature type="region of interest" description="Disordered" evidence="4">
    <location>
        <begin position="188"/>
        <end position="217"/>
    </location>
</feature>
<evidence type="ECO:0000256" key="1">
    <source>
        <dbReference type="ARBA" id="ARBA00022553"/>
    </source>
</evidence>
<feature type="compositionally biased region" description="Polar residues" evidence="4">
    <location>
        <begin position="190"/>
        <end position="200"/>
    </location>
</feature>
<keyword evidence="6" id="KW-1185">Reference proteome</keyword>
<gene>
    <name evidence="7" type="primary">LOC113111090</name>
</gene>
<dbReference type="SUPFAM" id="SSF50978">
    <property type="entry name" value="WD40 repeat-like"/>
    <property type="match status" value="1"/>
</dbReference>
<dbReference type="AlphaFoldDB" id="A0A6P6QCS8"/>
<dbReference type="Gene3D" id="2.130.10.10">
    <property type="entry name" value="YVTN repeat-like/Quinoprotein amine dehydrogenase"/>
    <property type="match status" value="1"/>
</dbReference>
<dbReference type="Proteomes" id="UP000515129">
    <property type="component" value="Chromosome 11"/>
</dbReference>
<dbReference type="RefSeq" id="XP_026131333.1">
    <property type="nucleotide sequence ID" value="XM_026275548.1"/>
</dbReference>
<evidence type="ECO:0000259" key="5">
    <source>
        <dbReference type="PROSITE" id="PS50010"/>
    </source>
</evidence>
<dbReference type="Pfam" id="PF00621">
    <property type="entry name" value="RhoGEF"/>
    <property type="match status" value="1"/>
</dbReference>
<protein>
    <submittedName>
        <fullName evidence="7">Rho guanine nucleotide exchange factor 10-like protein isoform X2</fullName>
    </submittedName>
</protein>
<dbReference type="Pfam" id="PF19057">
    <property type="entry name" value="PH_19"/>
    <property type="match status" value="1"/>
</dbReference>
<feature type="compositionally biased region" description="Polar residues" evidence="4">
    <location>
        <begin position="77"/>
        <end position="99"/>
    </location>
</feature>
<dbReference type="FunFam" id="2.130.10.10:FF:001058">
    <property type="entry name" value="Rho guanine nucleotide exchange factor (GEF) 10-like a"/>
    <property type="match status" value="1"/>
</dbReference>
<reference evidence="7" key="1">
    <citation type="submission" date="2025-08" db="UniProtKB">
        <authorList>
            <consortium name="RefSeq"/>
        </authorList>
    </citation>
    <scope>IDENTIFICATION</scope>
    <source>
        <strain evidence="7">Wakin</strain>
        <tissue evidence="7">Muscle</tissue>
    </source>
</reference>
<evidence type="ECO:0000256" key="3">
    <source>
        <dbReference type="SAM" id="Coils"/>
    </source>
</evidence>
<feature type="region of interest" description="Disordered" evidence="4">
    <location>
        <begin position="1145"/>
        <end position="1173"/>
    </location>
</feature>
<evidence type="ECO:0000256" key="4">
    <source>
        <dbReference type="SAM" id="MobiDB-lite"/>
    </source>
</evidence>
<evidence type="ECO:0000256" key="2">
    <source>
        <dbReference type="ARBA" id="ARBA00022658"/>
    </source>
</evidence>
<dbReference type="PANTHER" id="PTHR12877">
    <property type="entry name" value="RHO GUANINE NUCLEOTIDE EXCHANGE FACTOR"/>
    <property type="match status" value="1"/>
</dbReference>
<accession>A0A6P6QCS8</accession>
<dbReference type="GeneID" id="113111090"/>
<dbReference type="PANTHER" id="PTHR12877:SF16">
    <property type="entry name" value="RHO GUANINE NUCLEOTIDE EXCHANGE FACTOR 10-LIKE PROTEIN"/>
    <property type="match status" value="1"/>
</dbReference>
<dbReference type="CDD" id="cd00160">
    <property type="entry name" value="RhoGEF"/>
    <property type="match status" value="1"/>
</dbReference>
<feature type="compositionally biased region" description="Basic and acidic residues" evidence="4">
    <location>
        <begin position="105"/>
        <end position="123"/>
    </location>
</feature>
<keyword evidence="1" id="KW-0597">Phosphoprotein</keyword>
<feature type="compositionally biased region" description="Polar residues" evidence="4">
    <location>
        <begin position="1111"/>
        <end position="1124"/>
    </location>
</feature>
<dbReference type="InterPro" id="IPR011993">
    <property type="entry name" value="PH-like_dom_sf"/>
</dbReference>
<dbReference type="SMART" id="SM00325">
    <property type="entry name" value="RhoGEF"/>
    <property type="match status" value="1"/>
</dbReference>
<sequence>MSTAHQYMEKDVEEEEEQKEKINFEEEIRKQQCKTTSGDEIAKCSEPQSQTHSSDFEVTQEKHSDDLSQAVPPAGQECTSYYNTDASPTNKRDQASTVSPAPENLNEKEDQTCSEVKTERETCIIKTDTGTEDIRPSPAQNAEGEASTDSADQTTGPEVIYDDVPCEENLSSGEADLIYEDIQKEEGLQGRNNGWSSSEFESYDEQSDSDKAPTRSKVHQLMRAARSGTKDGLEKTRIAVMRRVSFLHRKDHSDDTDDDTGYLDVMVSEAKHPPAQLGPMPDGLSSLQIVRRHILGSIVQSERSYLESLKRILQEYQRPLMEAEPRILSVRKIRPIFFRLREIMQCHSMFQIALASRVAEWDSCEKIGDLFVASFSKSMVLDVYSDYVNNFTNAMALIKKACMSKPAFLEFLKKKQASSIDRITLYGLMVKPIQRFPQFILLLQDMLKNTPTGHVDRLSLQLALTELETLAEKLNEQKRVADQITETQQLARCVSDRSLSKLLNSEQSSLILCETLIETVYGERGQVLKSKERKVFLFGDMLICANINIKGPPDISSLVPVGPKYTLKWSAPLQQVHVVEVGQEGSQTKDALYQLGGVKRSGSSAGSGSIFLGPPRLYQELQELQHDLSVVEQVTLLVRTLQGTYQNLNTTVAQDWCLALQRLIRIKEDQIQSANKCRLRLQVPDRPDKSGRPVSFTVVFNTPSPVSKISWVNRLHLTKIALRDENTPGWFSAEDAGKTKAPFWCPLLSCRMPAFTSKGQEFKLEAALHNPVQCALLGFSAASTSLPQGYLWVAGGGDSTQGQVDIFSLNRPTPRPVKSLQMGARVRCLEYVPEPKSSEDGKTSPHSSTGVGSTICVGLDDGSILVYGSMDTAAQCLLTLRNPEGCPVLCLKQSGNFLFAGLRDGTLMVYERHHGGELWNQDSCRKVTVGSDPIRTLLALEDSVWASCANTVTVVDGSSLSTQRFEVHQDPMVSVAHMVRAGGGVWMAFSEGSSIRLFHTETLEHLQEINISTPSSFNNPSQKSMRVTSLLICQGQLWVGTAQGIIITLPVPKLEGIPKITGKGMTSLNAHCGPVDFLVALSSSLSPDLLKRDSVVEGHDSACAVEDRSDSSSQESLKQPSISPQVDGKGKGQSGVLLQYRLRSTSGLPGRPLTARGDEASDSSLESLEHSMEDGSIYELSDDPDMWVRGRSCDRDGVRRDRVTSVAVISGGKGFRRLREGSVATSAENTLMIWQLPLTV</sequence>
<dbReference type="InterPro" id="IPR035899">
    <property type="entry name" value="DBL_dom_sf"/>
</dbReference>
<evidence type="ECO:0000313" key="6">
    <source>
        <dbReference type="Proteomes" id="UP000515129"/>
    </source>
</evidence>
<dbReference type="PROSITE" id="PS50010">
    <property type="entry name" value="DH_2"/>
    <property type="match status" value="1"/>
</dbReference>
<dbReference type="GO" id="GO:0005829">
    <property type="term" value="C:cytosol"/>
    <property type="evidence" value="ECO:0007669"/>
    <property type="project" value="TreeGrafter"/>
</dbReference>
<feature type="coiled-coil region" evidence="3">
    <location>
        <begin position="457"/>
        <end position="487"/>
    </location>
</feature>
<dbReference type="Gene3D" id="1.20.900.10">
    <property type="entry name" value="Dbl homology (DH) domain"/>
    <property type="match status" value="1"/>
</dbReference>
<dbReference type="GO" id="GO:0005085">
    <property type="term" value="F:guanyl-nucleotide exchange factor activity"/>
    <property type="evidence" value="ECO:0007669"/>
    <property type="project" value="UniProtKB-KW"/>
</dbReference>
<feature type="compositionally biased region" description="Polar residues" evidence="4">
    <location>
        <begin position="46"/>
        <end position="57"/>
    </location>
</feature>
<feature type="region of interest" description="Disordered" evidence="4">
    <location>
        <begin position="1103"/>
        <end position="1132"/>
    </location>
</feature>
<feature type="region of interest" description="Disordered" evidence="4">
    <location>
        <begin position="1"/>
        <end position="159"/>
    </location>
</feature>
<dbReference type="FunFam" id="2.30.29.30:FF:000200">
    <property type="entry name" value="Rho guanine nucleotide exchange factor (GEF) 10-like a"/>
    <property type="match status" value="1"/>
</dbReference>
<dbReference type="SUPFAM" id="SSF50729">
    <property type="entry name" value="PH domain-like"/>
    <property type="match status" value="1"/>
</dbReference>
<evidence type="ECO:0000313" key="7">
    <source>
        <dbReference type="RefSeq" id="XP_026131333.1"/>
    </source>
</evidence>
<dbReference type="InterPro" id="IPR015943">
    <property type="entry name" value="WD40/YVTN_repeat-like_dom_sf"/>
</dbReference>
<keyword evidence="3" id="KW-0175">Coiled coil</keyword>
<dbReference type="InterPro" id="IPR036322">
    <property type="entry name" value="WD40_repeat_dom_sf"/>
</dbReference>
<organism evidence="6 7">
    <name type="scientific">Carassius auratus</name>
    <name type="common">Goldfish</name>
    <dbReference type="NCBI Taxonomy" id="7957"/>
    <lineage>
        <taxon>Eukaryota</taxon>
        <taxon>Metazoa</taxon>
        <taxon>Chordata</taxon>
        <taxon>Craniata</taxon>
        <taxon>Vertebrata</taxon>
        <taxon>Euteleostomi</taxon>
        <taxon>Actinopterygii</taxon>
        <taxon>Neopterygii</taxon>
        <taxon>Teleostei</taxon>
        <taxon>Ostariophysi</taxon>
        <taxon>Cypriniformes</taxon>
        <taxon>Cyprinidae</taxon>
        <taxon>Cyprininae</taxon>
        <taxon>Carassius</taxon>
    </lineage>
</organism>
<keyword evidence="2" id="KW-0344">Guanine-nucleotide releasing factor</keyword>
<dbReference type="SUPFAM" id="SSF48065">
    <property type="entry name" value="DBL homology domain (DH-domain)"/>
    <property type="match status" value="1"/>
</dbReference>
<name>A0A6P6QCS8_CARAU</name>
<dbReference type="GO" id="GO:0051056">
    <property type="term" value="P:regulation of small GTPase mediated signal transduction"/>
    <property type="evidence" value="ECO:0007669"/>
    <property type="project" value="UniProtKB-ARBA"/>
</dbReference>
<dbReference type="FunFam" id="1.20.900.10:FF:000003">
    <property type="entry name" value="Rho guanine nucleotide exchange factor 10 like"/>
    <property type="match status" value="1"/>
</dbReference>
<dbReference type="GO" id="GO:0032933">
    <property type="term" value="P:SREBP signaling pathway"/>
    <property type="evidence" value="ECO:0007669"/>
    <property type="project" value="TreeGrafter"/>
</dbReference>